<keyword evidence="3" id="KW-1185">Reference proteome</keyword>
<evidence type="ECO:0000256" key="1">
    <source>
        <dbReference type="SAM" id="Phobius"/>
    </source>
</evidence>
<keyword evidence="1" id="KW-0812">Transmembrane</keyword>
<dbReference type="AlphaFoldDB" id="A0A2G5B337"/>
<dbReference type="Proteomes" id="UP000242474">
    <property type="component" value="Unassembled WGS sequence"/>
</dbReference>
<feature type="transmembrane region" description="Helical" evidence="1">
    <location>
        <begin position="32"/>
        <end position="55"/>
    </location>
</feature>
<keyword evidence="1" id="KW-0472">Membrane</keyword>
<sequence>MSLAMFFAFLIPLFAIFLLGLAFLFPPTKRFLIILCSLAITFIWAILFTPIRLFLLATSNWSATPSATALPMFAPMATPLPTFEPGETLMFENFPLPLPVEDTHTETQWINLESIAHNFSMVNKQAPAPTAGYYYMIIIILLALSLGLVFALAKMYFVVKELLVQLDALAIETTTANQLLNAEVLKLEVRLKESSEDQVMDRNNIVDNSEDIKNVKMLAKDLCSKTKSEFLDAIDKQTGKCSNTEAVAILNKKMDMVIGILELLVDDAVKE</sequence>
<name>A0A2G5B337_COERN</name>
<reference evidence="2 3" key="1">
    <citation type="journal article" date="2015" name="Genome Biol. Evol.">
        <title>Phylogenomic analyses indicate that early fungi evolved digesting cell walls of algal ancestors of land plants.</title>
        <authorList>
            <person name="Chang Y."/>
            <person name="Wang S."/>
            <person name="Sekimoto S."/>
            <person name="Aerts A.L."/>
            <person name="Choi C."/>
            <person name="Clum A."/>
            <person name="LaButti K.M."/>
            <person name="Lindquist E.A."/>
            <person name="Yee Ngan C."/>
            <person name="Ohm R.A."/>
            <person name="Salamov A.A."/>
            <person name="Grigoriev I.V."/>
            <person name="Spatafora J.W."/>
            <person name="Berbee M.L."/>
        </authorList>
    </citation>
    <scope>NUCLEOTIDE SEQUENCE [LARGE SCALE GENOMIC DNA]</scope>
    <source>
        <strain evidence="2 3">NRRL 1564</strain>
    </source>
</reference>
<protein>
    <submittedName>
        <fullName evidence="2">Uncharacterized protein</fullName>
    </submittedName>
</protein>
<gene>
    <name evidence="2" type="ORF">COEREDRAFT_17540</name>
</gene>
<dbReference type="EMBL" id="KZ303537">
    <property type="protein sequence ID" value="PIA13433.1"/>
    <property type="molecule type" value="Genomic_DNA"/>
</dbReference>
<feature type="transmembrane region" description="Helical" evidence="1">
    <location>
        <begin position="133"/>
        <end position="153"/>
    </location>
</feature>
<evidence type="ECO:0000313" key="2">
    <source>
        <dbReference type="EMBL" id="PIA13433.1"/>
    </source>
</evidence>
<feature type="transmembrane region" description="Helical" evidence="1">
    <location>
        <begin position="6"/>
        <end position="25"/>
    </location>
</feature>
<accession>A0A2G5B337</accession>
<proteinExistence type="predicted"/>
<organism evidence="2 3">
    <name type="scientific">Coemansia reversa (strain ATCC 12441 / NRRL 1564)</name>
    <dbReference type="NCBI Taxonomy" id="763665"/>
    <lineage>
        <taxon>Eukaryota</taxon>
        <taxon>Fungi</taxon>
        <taxon>Fungi incertae sedis</taxon>
        <taxon>Zoopagomycota</taxon>
        <taxon>Kickxellomycotina</taxon>
        <taxon>Kickxellomycetes</taxon>
        <taxon>Kickxellales</taxon>
        <taxon>Kickxellaceae</taxon>
        <taxon>Coemansia</taxon>
    </lineage>
</organism>
<evidence type="ECO:0000313" key="3">
    <source>
        <dbReference type="Proteomes" id="UP000242474"/>
    </source>
</evidence>
<keyword evidence="1" id="KW-1133">Transmembrane helix</keyword>